<reference evidence="1" key="1">
    <citation type="submission" date="2019-05" db="EMBL/GenBank/DDBJ databases">
        <authorList>
            <person name="Castillo A."/>
            <person name="Giampetruzzi A."/>
            <person name="Landa B."/>
            <person name="Saponari M."/>
            <person name="Almeida R.P.P."/>
            <person name="Moralejo E."/>
            <person name="Marco-Noales E."/>
            <person name="Velasco-Amo M.P."/>
            <person name="Roman-Ecija M."/>
            <person name="Navarro I."/>
            <person name="Monterde A."/>
            <person name="Barbe S."/>
        </authorList>
    </citation>
    <scope>NUCLEOTIDE SEQUENCE</scope>
    <source>
        <strain evidence="1">XYL1981</strain>
    </source>
</reference>
<organism evidence="1 2">
    <name type="scientific">Xylella fastidiosa subsp. multiplex</name>
    <dbReference type="NCBI Taxonomy" id="644357"/>
    <lineage>
        <taxon>Bacteria</taxon>
        <taxon>Pseudomonadati</taxon>
        <taxon>Pseudomonadota</taxon>
        <taxon>Gammaproteobacteria</taxon>
        <taxon>Lysobacterales</taxon>
        <taxon>Lysobacteraceae</taxon>
        <taxon>Xylella</taxon>
    </lineage>
</organism>
<name>A0A9Q4QQG7_XYLFS</name>
<reference evidence="1" key="2">
    <citation type="journal article" date="2020" name="Appl. Environ. Microbiol.">
        <title>Multiple intercontinental introductions associated with the emergence of a plant pathogen in Europe.</title>
        <authorList>
            <person name="Landa B.B."/>
            <person name="Castillo A.I."/>
            <person name="Giampetruzzi A."/>
            <person name="Kahn A."/>
            <person name="Roman-Ecija M."/>
            <person name="Velasco-Amo M.P."/>
            <person name="Navas-Cortes J.A."/>
            <person name="Marco-Noales E."/>
            <person name="Barbe S."/>
            <person name="Moralejo E."/>
            <person name="Coletta-Filho H.D."/>
            <person name="Saldarelli P."/>
            <person name="Saponari M."/>
            <person name="Almeida R.P.P."/>
        </authorList>
    </citation>
    <scope>NUCLEOTIDE SEQUENCE</scope>
    <source>
        <strain evidence="1">XYL1981</strain>
    </source>
</reference>
<sequence length="80" mass="9130">EHPSTQGPERTKLDTYELRIIDGDEDLDREADVLIDEVDVFLAAGSAVVIPEFIETTFRMPFPLSWLRDVHISSKDVKLM</sequence>
<accession>A0A9Q4QQG7</accession>
<feature type="non-terminal residue" evidence="1">
    <location>
        <position position="80"/>
    </location>
</feature>
<evidence type="ECO:0000313" key="1">
    <source>
        <dbReference type="EMBL" id="MRU22615.1"/>
    </source>
</evidence>
<dbReference type="EMBL" id="VDCJ01000096">
    <property type="protein sequence ID" value="MRU22615.1"/>
    <property type="molecule type" value="Genomic_DNA"/>
</dbReference>
<dbReference type="Proteomes" id="UP000474061">
    <property type="component" value="Unassembled WGS sequence"/>
</dbReference>
<protein>
    <submittedName>
        <fullName evidence="1">Peptidase S24</fullName>
    </submittedName>
</protein>
<proteinExistence type="predicted"/>
<comment type="caution">
    <text evidence="1">The sequence shown here is derived from an EMBL/GenBank/DDBJ whole genome shotgun (WGS) entry which is preliminary data.</text>
</comment>
<gene>
    <name evidence="1" type="ORF">FG476_00395</name>
</gene>
<dbReference type="AlphaFoldDB" id="A0A9Q4QQG7"/>
<feature type="non-terminal residue" evidence="1">
    <location>
        <position position="1"/>
    </location>
</feature>
<evidence type="ECO:0000313" key="2">
    <source>
        <dbReference type="Proteomes" id="UP000474061"/>
    </source>
</evidence>